<protein>
    <submittedName>
        <fullName evidence="1">Uncharacterized protein</fullName>
    </submittedName>
</protein>
<gene>
    <name evidence="1" type="ORF">ACFQNG_15460</name>
</gene>
<dbReference type="RefSeq" id="WP_379866383.1">
    <property type="nucleotide sequence ID" value="NZ_JBHTBW010000050.1"/>
</dbReference>
<comment type="caution">
    <text evidence="1">The sequence shown here is derived from an EMBL/GenBank/DDBJ whole genome shotgun (WGS) entry which is preliminary data.</text>
</comment>
<proteinExistence type="predicted"/>
<reference evidence="2" key="1">
    <citation type="journal article" date="2019" name="Int. J. Syst. Evol. Microbiol.">
        <title>The Global Catalogue of Microorganisms (GCM) 10K type strain sequencing project: providing services to taxonomists for standard genome sequencing and annotation.</title>
        <authorList>
            <consortium name="The Broad Institute Genomics Platform"/>
            <consortium name="The Broad Institute Genome Sequencing Center for Infectious Disease"/>
            <person name="Wu L."/>
            <person name="Ma J."/>
        </authorList>
    </citation>
    <scope>NUCLEOTIDE SEQUENCE [LARGE SCALE GENOMIC DNA]</scope>
    <source>
        <strain evidence="2">CGMCC 1.12942</strain>
    </source>
</reference>
<accession>A0ABW2RNG8</accession>
<dbReference type="Proteomes" id="UP001596500">
    <property type="component" value="Unassembled WGS sequence"/>
</dbReference>
<evidence type="ECO:0000313" key="1">
    <source>
        <dbReference type="EMBL" id="MFC7442485.1"/>
    </source>
</evidence>
<dbReference type="EMBL" id="JBHTBW010000050">
    <property type="protein sequence ID" value="MFC7442485.1"/>
    <property type="molecule type" value="Genomic_DNA"/>
</dbReference>
<organism evidence="1 2">
    <name type="scientific">Laceyella putida</name>
    <dbReference type="NCBI Taxonomy" id="110101"/>
    <lineage>
        <taxon>Bacteria</taxon>
        <taxon>Bacillati</taxon>
        <taxon>Bacillota</taxon>
        <taxon>Bacilli</taxon>
        <taxon>Bacillales</taxon>
        <taxon>Thermoactinomycetaceae</taxon>
        <taxon>Laceyella</taxon>
    </lineage>
</organism>
<name>A0ABW2RNG8_9BACL</name>
<sequence>MAEFKPIKVVKQMFREDQNQKSYAWPPEEIHFEGKLIVESLSGFEPAGHNIHFALYLTKDNRYTLVDVYRQWIDYRVDCRFFDSLEDITPNYDFSCFITPGLRNYAETHYEWGYYRFIEEANSKGIPLPHWNRRYYRT</sequence>
<keyword evidence="2" id="KW-1185">Reference proteome</keyword>
<evidence type="ECO:0000313" key="2">
    <source>
        <dbReference type="Proteomes" id="UP001596500"/>
    </source>
</evidence>